<dbReference type="HOGENOM" id="CLU_158447_1_0_4"/>
<organism evidence="1 2">
    <name type="scientific">Methylovorus glucosotrophus (strain SIP3-4)</name>
    <dbReference type="NCBI Taxonomy" id="582744"/>
    <lineage>
        <taxon>Bacteria</taxon>
        <taxon>Pseudomonadati</taxon>
        <taxon>Pseudomonadota</taxon>
        <taxon>Betaproteobacteria</taxon>
        <taxon>Nitrosomonadales</taxon>
        <taxon>Methylophilaceae</taxon>
        <taxon>Methylovorus</taxon>
    </lineage>
</organism>
<dbReference type="PROSITE" id="PS51257">
    <property type="entry name" value="PROKAR_LIPOPROTEIN"/>
    <property type="match status" value="1"/>
</dbReference>
<evidence type="ECO:0000313" key="2">
    <source>
        <dbReference type="Proteomes" id="UP000002743"/>
    </source>
</evidence>
<sequence precursor="true">MVATRQLVISTLLIGVLTACSGMSTKQKNAAVGAGIGGVAGAVLTGGSALGTVGGAAIGGVIGHGVDSATSKKK</sequence>
<keyword evidence="2" id="KW-1185">Reference proteome</keyword>
<dbReference type="AlphaFoldDB" id="C6X825"/>
<evidence type="ECO:0000313" key="1">
    <source>
        <dbReference type="EMBL" id="ACT51352.1"/>
    </source>
</evidence>
<dbReference type="KEGG" id="mei:Msip34_2110"/>
<accession>C6X825</accession>
<reference evidence="2" key="1">
    <citation type="submission" date="2009-07" db="EMBL/GenBank/DDBJ databases">
        <title>Complete sequence of chromosome of Methylovorus sp. SIP3-4.</title>
        <authorList>
            <person name="Lucas S."/>
            <person name="Copeland A."/>
            <person name="Lapidus A."/>
            <person name="Glavina del Rio T."/>
            <person name="Tice H."/>
            <person name="Bruce D."/>
            <person name="Goodwin L."/>
            <person name="Pitluck S."/>
            <person name="Clum A."/>
            <person name="Larimer F."/>
            <person name="Land M."/>
            <person name="Hauser L."/>
            <person name="Kyrpides N."/>
            <person name="Mikhailova N."/>
            <person name="Kayluzhnaya M."/>
            <person name="Chistoserdova L."/>
        </authorList>
    </citation>
    <scope>NUCLEOTIDE SEQUENCE [LARGE SCALE GENOMIC DNA]</scope>
    <source>
        <strain evidence="2">SIP3-4</strain>
    </source>
</reference>
<proteinExistence type="predicted"/>
<dbReference type="Proteomes" id="UP000002743">
    <property type="component" value="Chromosome"/>
</dbReference>
<dbReference type="EMBL" id="CP001674">
    <property type="protein sequence ID" value="ACT51352.1"/>
    <property type="molecule type" value="Genomic_DNA"/>
</dbReference>
<gene>
    <name evidence="1" type="ordered locus">Msip34_2110</name>
</gene>
<name>C6X825_METGS</name>
<keyword evidence="1" id="KW-0449">Lipoprotein</keyword>
<dbReference type="eggNOG" id="ENOG5033B4P">
    <property type="taxonomic scope" value="Bacteria"/>
</dbReference>
<dbReference type="STRING" id="582744.Msip34_2110"/>
<dbReference type="RefSeq" id="WP_013442833.1">
    <property type="nucleotide sequence ID" value="NC_012969.1"/>
</dbReference>
<reference evidence="1 2" key="2">
    <citation type="journal article" date="2011" name="J. Bacteriol.">
        <title>Genomes of three methylotrophs from a single niche uncover genetic and metabolic divergence of Methylophilaceae.</title>
        <authorList>
            <person name="Lapidus A."/>
            <person name="Clum A."/>
            <person name="Labutti K."/>
            <person name="Kaluzhnaya M.G."/>
            <person name="Lim S."/>
            <person name="Beck D.A."/>
            <person name="Glavina Del Rio T."/>
            <person name="Nolan M."/>
            <person name="Mavromatis K."/>
            <person name="Huntemann M."/>
            <person name="Lucas S."/>
            <person name="Lidstrom M.E."/>
            <person name="Ivanova N."/>
            <person name="Chistoserdova L."/>
        </authorList>
    </citation>
    <scope>NUCLEOTIDE SEQUENCE [LARGE SCALE GENOMIC DNA]</scope>
    <source>
        <strain evidence="1 2">SIP3-4</strain>
    </source>
</reference>
<protein>
    <submittedName>
        <fullName evidence="1">Osmotically inducible lipoprotein</fullName>
    </submittedName>
</protein>